<accession>A0A8H7AK99</accession>
<keyword evidence="3" id="KW-1185">Reference proteome</keyword>
<proteinExistence type="predicted"/>
<evidence type="ECO:0000256" key="1">
    <source>
        <dbReference type="SAM" id="SignalP"/>
    </source>
</evidence>
<feature type="chain" id="PRO_5034458842" evidence="1">
    <location>
        <begin position="19"/>
        <end position="107"/>
    </location>
</feature>
<comment type="caution">
    <text evidence="2">The sequence shown here is derived from an EMBL/GenBank/DDBJ whole genome shotgun (WGS) entry which is preliminary data.</text>
</comment>
<protein>
    <submittedName>
        <fullName evidence="2">Uncharacterized protein</fullName>
    </submittedName>
</protein>
<dbReference type="AlphaFoldDB" id="A0A8H7AK99"/>
<reference evidence="2" key="1">
    <citation type="submission" date="2020-02" db="EMBL/GenBank/DDBJ databases">
        <authorList>
            <person name="Palmer J.M."/>
        </authorList>
    </citation>
    <scope>NUCLEOTIDE SEQUENCE</scope>
    <source>
        <strain evidence="2">EPUS1.4</strain>
        <tissue evidence="2">Thallus</tissue>
    </source>
</reference>
<name>A0A8H7AK99_9EURO</name>
<keyword evidence="1" id="KW-0732">Signal</keyword>
<dbReference type="EMBL" id="JAACFV010000038">
    <property type="protein sequence ID" value="KAF7509684.1"/>
    <property type="molecule type" value="Genomic_DNA"/>
</dbReference>
<evidence type="ECO:0000313" key="3">
    <source>
        <dbReference type="Proteomes" id="UP000606974"/>
    </source>
</evidence>
<sequence>MLFSKYVVLLIGTLGTSAFPVSYSGLDEVSHRIGGFVKRWSCSFTYGWCTIGLTYEAAKSGSGLESTSTQTNDTNPDTINITIRPQATNSLEGITVEVDVNGTTSAV</sequence>
<organism evidence="2 3">
    <name type="scientific">Endocarpon pusillum</name>
    <dbReference type="NCBI Taxonomy" id="364733"/>
    <lineage>
        <taxon>Eukaryota</taxon>
        <taxon>Fungi</taxon>
        <taxon>Dikarya</taxon>
        <taxon>Ascomycota</taxon>
        <taxon>Pezizomycotina</taxon>
        <taxon>Eurotiomycetes</taxon>
        <taxon>Chaetothyriomycetidae</taxon>
        <taxon>Verrucariales</taxon>
        <taxon>Verrucariaceae</taxon>
        <taxon>Endocarpon</taxon>
    </lineage>
</organism>
<evidence type="ECO:0000313" key="2">
    <source>
        <dbReference type="EMBL" id="KAF7509684.1"/>
    </source>
</evidence>
<dbReference type="Proteomes" id="UP000606974">
    <property type="component" value="Unassembled WGS sequence"/>
</dbReference>
<gene>
    <name evidence="2" type="ORF">GJ744_007555</name>
</gene>
<feature type="signal peptide" evidence="1">
    <location>
        <begin position="1"/>
        <end position="18"/>
    </location>
</feature>